<keyword evidence="3 7" id="KW-0689">Ribosomal protein</keyword>
<sequence>MIRNISRLSQPLIRSCVAHQQKQLFHSSGTQSLDLFGFLKGRKEQAAPVPSTKKLIKDIEERESRNEVSLKEPVDLEVIGLPPRDYSVWTEEERNGFTVEAFPVSQVNSELTGEKVQAALVQAYNEINAAAVESISEEIASKTFEDLNARLQFLKSVEKTLKTAVSDAKIIELDSIQAIANHFNNFVIGRQFNEKEPDAIYLNPEDFKGTNITLVDESLSTKKAKSKTWDSLVEQAKKAQEEELEKSLEGVNKN</sequence>
<evidence type="ECO:0000256" key="5">
    <source>
        <dbReference type="ARBA" id="ARBA00023274"/>
    </source>
</evidence>
<dbReference type="OrthoDB" id="3980895at2759"/>
<dbReference type="GO" id="GO:0005739">
    <property type="term" value="C:mitochondrion"/>
    <property type="evidence" value="ECO:0007669"/>
    <property type="project" value="UniProtKB-SubCell"/>
</dbReference>
<comment type="subcellular location">
    <subcellularLocation>
        <location evidence="1">Mitochondrion</location>
    </subcellularLocation>
</comment>
<keyword evidence="5" id="KW-0687">Ribonucleoprotein</keyword>
<gene>
    <name evidence="7" type="ORF">BN980_GECA03s05983g</name>
</gene>
<keyword evidence="4" id="KW-0496">Mitochondrion</keyword>
<dbReference type="AlphaFoldDB" id="A0A0J9X7C8"/>
<name>A0A0J9X7C8_GEOCN</name>
<evidence type="ECO:0000256" key="2">
    <source>
        <dbReference type="ARBA" id="ARBA00008860"/>
    </source>
</evidence>
<dbReference type="Pfam" id="PF10501">
    <property type="entry name" value="Ribosomal_L50"/>
    <property type="match status" value="1"/>
</dbReference>
<keyword evidence="8" id="KW-1185">Reference proteome</keyword>
<dbReference type="Proteomes" id="UP000242525">
    <property type="component" value="Unassembled WGS sequence"/>
</dbReference>
<evidence type="ECO:0000256" key="4">
    <source>
        <dbReference type="ARBA" id="ARBA00023128"/>
    </source>
</evidence>
<protein>
    <recommendedName>
        <fullName evidence="6">Large ribosomal subunit protein mL50</fullName>
    </recommendedName>
</protein>
<comment type="similarity">
    <text evidence="2">Belongs to the mitochondrion-specific ribosomal protein mL50 family.</text>
</comment>
<proteinExistence type="inferred from homology"/>
<organism evidence="7 8">
    <name type="scientific">Geotrichum candidum</name>
    <name type="common">Oospora lactis</name>
    <name type="synonym">Dipodascus geotrichum</name>
    <dbReference type="NCBI Taxonomy" id="1173061"/>
    <lineage>
        <taxon>Eukaryota</taxon>
        <taxon>Fungi</taxon>
        <taxon>Dikarya</taxon>
        <taxon>Ascomycota</taxon>
        <taxon>Saccharomycotina</taxon>
        <taxon>Dipodascomycetes</taxon>
        <taxon>Dipodascales</taxon>
        <taxon>Dipodascaceae</taxon>
        <taxon>Geotrichum</taxon>
    </lineage>
</organism>
<comment type="caution">
    <text evidence="7">The sequence shown here is derived from an EMBL/GenBank/DDBJ whole genome shotgun (WGS) entry which is preliminary data.</text>
</comment>
<dbReference type="InterPro" id="IPR018305">
    <property type="entry name" value="Ribosomal_m50"/>
</dbReference>
<accession>A0A0J9X7C8</accession>
<evidence type="ECO:0000256" key="6">
    <source>
        <dbReference type="ARBA" id="ARBA00035183"/>
    </source>
</evidence>
<dbReference type="GO" id="GO:0005840">
    <property type="term" value="C:ribosome"/>
    <property type="evidence" value="ECO:0007669"/>
    <property type="project" value="UniProtKB-KW"/>
</dbReference>
<dbReference type="EMBL" id="CCBN010000003">
    <property type="protein sequence ID" value="CDO52681.1"/>
    <property type="molecule type" value="Genomic_DNA"/>
</dbReference>
<reference evidence="7" key="1">
    <citation type="submission" date="2014-03" db="EMBL/GenBank/DDBJ databases">
        <authorList>
            <person name="Casaregola S."/>
        </authorList>
    </citation>
    <scope>NUCLEOTIDE SEQUENCE [LARGE SCALE GENOMIC DNA]</scope>
    <source>
        <strain evidence="7">CLIB 918</strain>
    </source>
</reference>
<evidence type="ECO:0000313" key="7">
    <source>
        <dbReference type="EMBL" id="CDO52681.1"/>
    </source>
</evidence>
<evidence type="ECO:0000256" key="1">
    <source>
        <dbReference type="ARBA" id="ARBA00004173"/>
    </source>
</evidence>
<evidence type="ECO:0000313" key="8">
    <source>
        <dbReference type="Proteomes" id="UP000242525"/>
    </source>
</evidence>
<dbReference type="GO" id="GO:1990904">
    <property type="term" value="C:ribonucleoprotein complex"/>
    <property type="evidence" value="ECO:0007669"/>
    <property type="project" value="UniProtKB-KW"/>
</dbReference>
<evidence type="ECO:0000256" key="3">
    <source>
        <dbReference type="ARBA" id="ARBA00022980"/>
    </source>
</evidence>